<evidence type="ECO:0000313" key="1">
    <source>
        <dbReference type="EMBL" id="KAH1098097.1"/>
    </source>
</evidence>
<dbReference type="EMBL" id="JAIQCV010000005">
    <property type="protein sequence ID" value="KAH1098097.1"/>
    <property type="molecule type" value="Genomic_DNA"/>
</dbReference>
<accession>A0A9D3VVM6</accession>
<protein>
    <submittedName>
        <fullName evidence="1">Uncharacterized protein</fullName>
    </submittedName>
</protein>
<dbReference type="AlphaFoldDB" id="A0A9D3VVM6"/>
<sequence length="120" mass="14219">MTEDYWKLDTKAICNCIMPLVKDMPTILVSVLIVDMQSQFQYRVPYMKAWWAKQMAIVHYRDWDASYNELHSCFGHSIHALRPFSKVSCLSKLMEPGFMRNTCKSSLLQLHKKATKMYYR</sequence>
<evidence type="ECO:0000313" key="2">
    <source>
        <dbReference type="Proteomes" id="UP000828251"/>
    </source>
</evidence>
<keyword evidence="2" id="KW-1185">Reference proteome</keyword>
<comment type="caution">
    <text evidence="1">The sequence shown here is derived from an EMBL/GenBank/DDBJ whole genome shotgun (WGS) entry which is preliminary data.</text>
</comment>
<gene>
    <name evidence="1" type="ORF">J1N35_015018</name>
</gene>
<reference evidence="1 2" key="1">
    <citation type="journal article" date="2021" name="Plant Biotechnol. J.">
        <title>Multi-omics assisted identification of the key and species-specific regulatory components of drought-tolerant mechanisms in Gossypium stocksii.</title>
        <authorList>
            <person name="Yu D."/>
            <person name="Ke L."/>
            <person name="Zhang D."/>
            <person name="Wu Y."/>
            <person name="Sun Y."/>
            <person name="Mei J."/>
            <person name="Sun J."/>
            <person name="Sun Y."/>
        </authorList>
    </citation>
    <scope>NUCLEOTIDE SEQUENCE [LARGE SCALE GENOMIC DNA]</scope>
    <source>
        <strain evidence="2">cv. E1</strain>
        <tissue evidence="1">Leaf</tissue>
    </source>
</reference>
<name>A0A9D3VVM6_9ROSI</name>
<organism evidence="1 2">
    <name type="scientific">Gossypium stocksii</name>
    <dbReference type="NCBI Taxonomy" id="47602"/>
    <lineage>
        <taxon>Eukaryota</taxon>
        <taxon>Viridiplantae</taxon>
        <taxon>Streptophyta</taxon>
        <taxon>Embryophyta</taxon>
        <taxon>Tracheophyta</taxon>
        <taxon>Spermatophyta</taxon>
        <taxon>Magnoliopsida</taxon>
        <taxon>eudicotyledons</taxon>
        <taxon>Gunneridae</taxon>
        <taxon>Pentapetalae</taxon>
        <taxon>rosids</taxon>
        <taxon>malvids</taxon>
        <taxon>Malvales</taxon>
        <taxon>Malvaceae</taxon>
        <taxon>Malvoideae</taxon>
        <taxon>Gossypium</taxon>
    </lineage>
</organism>
<proteinExistence type="predicted"/>
<dbReference type="Proteomes" id="UP000828251">
    <property type="component" value="Unassembled WGS sequence"/>
</dbReference>
<dbReference type="OrthoDB" id="1410710at2759"/>